<comment type="caution">
    <text evidence="2">The sequence shown here is derived from an EMBL/GenBank/DDBJ whole genome shotgun (WGS) entry which is preliminary data.</text>
</comment>
<gene>
    <name evidence="2" type="ORF">AACH06_05300</name>
</gene>
<dbReference type="RefSeq" id="WP_341424582.1">
    <property type="nucleotide sequence ID" value="NZ_JBBUTG010000002.1"/>
</dbReference>
<evidence type="ECO:0000313" key="3">
    <source>
        <dbReference type="Proteomes" id="UP001371218"/>
    </source>
</evidence>
<dbReference type="EMBL" id="JBBUTG010000002">
    <property type="protein sequence ID" value="MEK8030233.1"/>
    <property type="molecule type" value="Genomic_DNA"/>
</dbReference>
<sequence length="286" mass="31251">MKGGSVMQQGGRTAWRIGRQLMALASGLCVAAMAWADGAPAQPVQVMVLGTYHFGNPGLDVANVKADDVLLPARQAELRAVADGLARFQPNRVAVEVAADDRPGRAVPTYAAFMAGERRDQRNEIDQIGFRLARQLGHTQVFGVDVDGDFPFEALQAYATAQGQGAALQKMLDELTARLREFEASQATSTIGQLLRRINEPEAIRQDHHWYMGVLPYGQAAQQPGASLVGSWYARNLGICARLVQLARPGDRWVVVYGSGHSYLLRHCVQAMPGWQLVEANDYLPR</sequence>
<evidence type="ECO:0000256" key="1">
    <source>
        <dbReference type="SAM" id="SignalP"/>
    </source>
</evidence>
<organism evidence="2 3">
    <name type="scientific">Ideonella lacteola</name>
    <dbReference type="NCBI Taxonomy" id="2984193"/>
    <lineage>
        <taxon>Bacteria</taxon>
        <taxon>Pseudomonadati</taxon>
        <taxon>Pseudomonadota</taxon>
        <taxon>Betaproteobacteria</taxon>
        <taxon>Burkholderiales</taxon>
        <taxon>Sphaerotilaceae</taxon>
        <taxon>Ideonella</taxon>
    </lineage>
</organism>
<feature type="signal peptide" evidence="1">
    <location>
        <begin position="1"/>
        <end position="36"/>
    </location>
</feature>
<dbReference type="Pfam" id="PF18950">
    <property type="entry name" value="DUF5694"/>
    <property type="match status" value="1"/>
</dbReference>
<accession>A0ABU9BJU5</accession>
<dbReference type="InterPro" id="IPR043749">
    <property type="entry name" value="DUF5694"/>
</dbReference>
<protein>
    <submittedName>
        <fullName evidence="2">DUF5694 domain-containing protein</fullName>
    </submittedName>
</protein>
<proteinExistence type="predicted"/>
<keyword evidence="3" id="KW-1185">Reference proteome</keyword>
<keyword evidence="1" id="KW-0732">Signal</keyword>
<reference evidence="2 3" key="1">
    <citation type="submission" date="2024-04" db="EMBL/GenBank/DDBJ databases">
        <title>Novel species of the genus Ideonella isolated from streams.</title>
        <authorList>
            <person name="Lu H."/>
        </authorList>
    </citation>
    <scope>NUCLEOTIDE SEQUENCE [LARGE SCALE GENOMIC DNA]</scope>
    <source>
        <strain evidence="2 3">DXS29W</strain>
    </source>
</reference>
<feature type="chain" id="PRO_5047024710" evidence="1">
    <location>
        <begin position="37"/>
        <end position="286"/>
    </location>
</feature>
<dbReference type="Proteomes" id="UP001371218">
    <property type="component" value="Unassembled WGS sequence"/>
</dbReference>
<evidence type="ECO:0000313" key="2">
    <source>
        <dbReference type="EMBL" id="MEK8030233.1"/>
    </source>
</evidence>
<name>A0ABU9BJU5_9BURK</name>